<sequence>MISKTTKNGFLKLTTSTGSKLFKLLFFFGFLGLTLQITDSSYLQQQCRQQSSQNQQSWNCSIVSPLSGGLGSNFNFTPRVISYGLFIPI</sequence>
<proteinExistence type="predicted"/>
<evidence type="ECO:0000313" key="1">
    <source>
        <dbReference type="EMBL" id="BAY99831.1"/>
    </source>
</evidence>
<name>A0A1Z4N2H7_9CYAN</name>
<keyword evidence="2" id="KW-1185">Reference proteome</keyword>
<dbReference type="EMBL" id="AP018248">
    <property type="protein sequence ID" value="BAY99831.1"/>
    <property type="molecule type" value="Genomic_DNA"/>
</dbReference>
<reference evidence="1 2" key="1">
    <citation type="submission" date="2017-06" db="EMBL/GenBank/DDBJ databases">
        <title>Genome sequencing of cyanobaciteial culture collection at National Institute for Environmental Studies (NIES).</title>
        <authorList>
            <person name="Hirose Y."/>
            <person name="Shimura Y."/>
            <person name="Fujisawa T."/>
            <person name="Nakamura Y."/>
            <person name="Kawachi M."/>
        </authorList>
    </citation>
    <scope>NUCLEOTIDE SEQUENCE [LARGE SCALE GENOMIC DNA]</scope>
    <source>
        <strain evidence="1 2">NIES-37</strain>
    </source>
</reference>
<dbReference type="AlphaFoldDB" id="A0A1Z4N2H7"/>
<dbReference type="KEGG" id="ttq:NIES37_38140"/>
<dbReference type="RefSeq" id="WP_096578259.1">
    <property type="nucleotide sequence ID" value="NZ_CAWNJS010000001.1"/>
</dbReference>
<accession>A0A1Z4N2H7</accession>
<organism evidence="1 2">
    <name type="scientific">Tolypothrix tenuis PCC 7101</name>
    <dbReference type="NCBI Taxonomy" id="231146"/>
    <lineage>
        <taxon>Bacteria</taxon>
        <taxon>Bacillati</taxon>
        <taxon>Cyanobacteriota</taxon>
        <taxon>Cyanophyceae</taxon>
        <taxon>Nostocales</taxon>
        <taxon>Tolypothrichaceae</taxon>
        <taxon>Tolypothrix</taxon>
    </lineage>
</organism>
<evidence type="ECO:0000313" key="2">
    <source>
        <dbReference type="Proteomes" id="UP000218785"/>
    </source>
</evidence>
<gene>
    <name evidence="1" type="ORF">NIES37_38140</name>
</gene>
<protein>
    <submittedName>
        <fullName evidence="1">Uncharacterized protein</fullName>
    </submittedName>
</protein>
<dbReference type="Proteomes" id="UP000218785">
    <property type="component" value="Chromosome"/>
</dbReference>